<evidence type="ECO:0000256" key="3">
    <source>
        <dbReference type="ARBA" id="ARBA00007991"/>
    </source>
</evidence>
<evidence type="ECO:0000256" key="9">
    <source>
        <dbReference type="ARBA" id="ARBA00022990"/>
    </source>
</evidence>
<evidence type="ECO:0000256" key="1">
    <source>
        <dbReference type="ARBA" id="ARBA00004123"/>
    </source>
</evidence>
<dbReference type="SMART" id="SM00913">
    <property type="entry name" value="IBN_N"/>
    <property type="match status" value="1"/>
</dbReference>
<dbReference type="InterPro" id="IPR001494">
    <property type="entry name" value="Importin-beta_N"/>
</dbReference>
<dbReference type="Gene3D" id="1.25.10.10">
    <property type="entry name" value="Leucine-rich Repeat Variant"/>
    <property type="match status" value="1"/>
</dbReference>
<keyword evidence="4" id="KW-0813">Transport</keyword>
<evidence type="ECO:0000313" key="16">
    <source>
        <dbReference type="Proteomes" id="UP000242188"/>
    </source>
</evidence>
<dbReference type="PROSITE" id="PS50166">
    <property type="entry name" value="IMPORTIN_B_NT"/>
    <property type="match status" value="1"/>
</dbReference>
<comment type="similarity">
    <text evidence="3">Belongs to the importin beta family.</text>
</comment>
<dbReference type="SUPFAM" id="SSF48371">
    <property type="entry name" value="ARM repeat"/>
    <property type="match status" value="1"/>
</dbReference>
<evidence type="ECO:0000256" key="10">
    <source>
        <dbReference type="ARBA" id="ARBA00023242"/>
    </source>
</evidence>
<dbReference type="Pfam" id="PF25758">
    <property type="entry name" value="TPR_IPO11"/>
    <property type="match status" value="1"/>
</dbReference>
<evidence type="ECO:0000256" key="11">
    <source>
        <dbReference type="ARBA" id="ARBA00062902"/>
    </source>
</evidence>
<dbReference type="OrthoDB" id="361693at2759"/>
<evidence type="ECO:0000256" key="2">
    <source>
        <dbReference type="ARBA" id="ARBA00004496"/>
    </source>
</evidence>
<dbReference type="InterPro" id="IPR011989">
    <property type="entry name" value="ARM-like"/>
</dbReference>
<dbReference type="InterPro" id="IPR016024">
    <property type="entry name" value="ARM-type_fold"/>
</dbReference>
<dbReference type="Proteomes" id="UP000242188">
    <property type="component" value="Unassembled WGS sequence"/>
</dbReference>
<dbReference type="GO" id="GO:0005635">
    <property type="term" value="C:nuclear envelope"/>
    <property type="evidence" value="ECO:0007669"/>
    <property type="project" value="TreeGrafter"/>
</dbReference>
<evidence type="ECO:0000313" key="15">
    <source>
        <dbReference type="EMBL" id="OWF54083.1"/>
    </source>
</evidence>
<dbReference type="GO" id="GO:0006606">
    <property type="term" value="P:protein import into nucleus"/>
    <property type="evidence" value="ECO:0007669"/>
    <property type="project" value="TreeGrafter"/>
</dbReference>
<dbReference type="AlphaFoldDB" id="A0A210QZ76"/>
<reference evidence="15 16" key="1">
    <citation type="journal article" date="2017" name="Nat. Ecol. Evol.">
        <title>Scallop genome provides insights into evolution of bilaterian karyotype and development.</title>
        <authorList>
            <person name="Wang S."/>
            <person name="Zhang J."/>
            <person name="Jiao W."/>
            <person name="Li J."/>
            <person name="Xun X."/>
            <person name="Sun Y."/>
            <person name="Guo X."/>
            <person name="Huan P."/>
            <person name="Dong B."/>
            <person name="Zhang L."/>
            <person name="Hu X."/>
            <person name="Sun X."/>
            <person name="Wang J."/>
            <person name="Zhao C."/>
            <person name="Wang Y."/>
            <person name="Wang D."/>
            <person name="Huang X."/>
            <person name="Wang R."/>
            <person name="Lv J."/>
            <person name="Li Y."/>
            <person name="Zhang Z."/>
            <person name="Liu B."/>
            <person name="Lu W."/>
            <person name="Hui Y."/>
            <person name="Liang J."/>
            <person name="Zhou Z."/>
            <person name="Hou R."/>
            <person name="Li X."/>
            <person name="Liu Y."/>
            <person name="Li H."/>
            <person name="Ning X."/>
            <person name="Lin Y."/>
            <person name="Zhao L."/>
            <person name="Xing Q."/>
            <person name="Dou J."/>
            <person name="Li Y."/>
            <person name="Mao J."/>
            <person name="Guo H."/>
            <person name="Dou H."/>
            <person name="Li T."/>
            <person name="Mu C."/>
            <person name="Jiang W."/>
            <person name="Fu Q."/>
            <person name="Fu X."/>
            <person name="Miao Y."/>
            <person name="Liu J."/>
            <person name="Yu Q."/>
            <person name="Li R."/>
            <person name="Liao H."/>
            <person name="Li X."/>
            <person name="Kong Y."/>
            <person name="Jiang Z."/>
            <person name="Chourrout D."/>
            <person name="Li R."/>
            <person name="Bao Z."/>
        </authorList>
    </citation>
    <scope>NUCLEOTIDE SEQUENCE [LARGE SCALE GENOMIC DNA]</scope>
    <source>
        <strain evidence="15 16">PY_sf001</strain>
    </source>
</reference>
<evidence type="ECO:0000256" key="7">
    <source>
        <dbReference type="ARBA" id="ARBA00022737"/>
    </source>
</evidence>
<name>A0A210QZ76_MIZYE</name>
<comment type="caution">
    <text evidence="15">The sequence shown here is derived from an EMBL/GenBank/DDBJ whole genome shotgun (WGS) entry which is preliminary data.</text>
</comment>
<keyword evidence="10" id="KW-0539">Nucleus</keyword>
<keyword evidence="6" id="KW-0597">Phosphoprotein</keyword>
<evidence type="ECO:0000256" key="6">
    <source>
        <dbReference type="ARBA" id="ARBA00022553"/>
    </source>
</evidence>
<dbReference type="GO" id="GO:0005829">
    <property type="term" value="C:cytosol"/>
    <property type="evidence" value="ECO:0007669"/>
    <property type="project" value="TreeGrafter"/>
</dbReference>
<keyword evidence="9" id="KW-0007">Acetylation</keyword>
<keyword evidence="16" id="KW-1185">Reference proteome</keyword>
<protein>
    <recommendedName>
        <fullName evidence="12">Importin-11</fullName>
    </recommendedName>
    <alternativeName>
        <fullName evidence="13">Ran-binding protein 11</fullName>
    </alternativeName>
</protein>
<sequence>MESSNAGPVVLQTLANACNQNACVFKTAEKQLQEWEIQPGFYAVLSEIFCNHEVDVNVRWLSVMYVKNGVERYWRRNAPNAIAETEKEGIKQRLLSNFTEPVHQIATQLAVLIGKIARLDCPRSWAQLLPTLFHAVRCPDHLIQERGLLVLHHVTKMLASKRLSHDRKLFEELTNEIFGFVLQLWQNHLQDFLQAASKHDDKMGQSLDKALLACRILRKQIAYGFKDPACNNDASNFLSQIFPSMKSMLGCRQSMWGHHFILEKCEKMIILLTKVLLDILELHPVSYTSLIRPTLEFAVSYNFSENEKGLLFERFTVNTFNLIKGILQNEMYRPLKNEEESPEPGRQEAYKVKVEFFNYDTLSEMCRRLVSQYFLLSGDDLSTWDADPEEFCQEEVGDSYRYSLRPCTETLYMALFKEYRSSLIPVLLQMVQSVQAPCDPEDMAAILRKDGVYNAVGLASFDLFDDINFDEWFTSHLRQELQIKHVNYRIIRRRVIWLCAQWVGVNMAVGTRPLLYQAVLPLLNKEEDLVVRIEASLTLKTAVDDFEFNVEQFLPYLNASFSMLFELLQEVRECDTKMQVLHVISFVIERVGAQIRPHTSSLIQYLPSLWHESADHNMLRCAILTTLIHIVQGFGSISSDMYDFLLPIIQMSTDVTQDQHIYLMEDGLELWHVTLLNAPTITEQLLQLFKNMAGLLTLGTENLRTCLKVIQAYIVLGPRDFMQRFSSELAIALTSMISDLRTEGIVLILRVIELVFQSFPSEGPEVFRRLLPTLLKAVIEGDDHPMVLTVYLGLFARMLLQNPEFMWKFLNEVAPEFGKPSEALLGDIVDMWVNKIDCMAQPERRKLIALGACSLLSLKLNTVMEKFAEIVCLSVEVLHDVSTIPVDEDTALQMDSLVLSDQDEAVEDGEQDTEFDRRKRMLCRQDPVHMVPLKEYVLSQLSACQQLHGQETFDKLMSQVDPEILRQLREFSS</sequence>
<comment type="subcellular location">
    <subcellularLocation>
        <location evidence="2">Cytoplasm</location>
    </subcellularLocation>
    <subcellularLocation>
        <location evidence="1">Nucleus</location>
    </subcellularLocation>
</comment>
<keyword evidence="8" id="KW-0653">Protein transport</keyword>
<keyword evidence="5" id="KW-0963">Cytoplasm</keyword>
<dbReference type="GO" id="GO:0031267">
    <property type="term" value="F:small GTPase binding"/>
    <property type="evidence" value="ECO:0007669"/>
    <property type="project" value="InterPro"/>
</dbReference>
<feature type="domain" description="Importin N-terminal" evidence="14">
    <location>
        <begin position="28"/>
        <end position="100"/>
    </location>
</feature>
<dbReference type="InterPro" id="IPR058669">
    <property type="entry name" value="TPR_IPO7/11-like"/>
</dbReference>
<dbReference type="Pfam" id="PF03810">
    <property type="entry name" value="IBN_N"/>
    <property type="match status" value="1"/>
</dbReference>
<accession>A0A210QZ76</accession>
<evidence type="ECO:0000259" key="14">
    <source>
        <dbReference type="PROSITE" id="PS50166"/>
    </source>
</evidence>
<evidence type="ECO:0000256" key="8">
    <source>
        <dbReference type="ARBA" id="ARBA00022927"/>
    </source>
</evidence>
<proteinExistence type="inferred from homology"/>
<evidence type="ECO:0000256" key="13">
    <source>
        <dbReference type="ARBA" id="ARBA00077811"/>
    </source>
</evidence>
<dbReference type="STRING" id="6573.A0A210QZ76"/>
<gene>
    <name evidence="15" type="ORF">KP79_PYT15233</name>
</gene>
<comment type="subunit">
    <text evidence="11">Interacts with UBE2E3 and RPL12.</text>
</comment>
<dbReference type="PANTHER" id="PTHR10997:SF7">
    <property type="entry name" value="IMPORTIN-11"/>
    <property type="match status" value="1"/>
</dbReference>
<organism evidence="15 16">
    <name type="scientific">Mizuhopecten yessoensis</name>
    <name type="common">Japanese scallop</name>
    <name type="synonym">Patinopecten yessoensis</name>
    <dbReference type="NCBI Taxonomy" id="6573"/>
    <lineage>
        <taxon>Eukaryota</taxon>
        <taxon>Metazoa</taxon>
        <taxon>Spiralia</taxon>
        <taxon>Lophotrochozoa</taxon>
        <taxon>Mollusca</taxon>
        <taxon>Bivalvia</taxon>
        <taxon>Autobranchia</taxon>
        <taxon>Pteriomorphia</taxon>
        <taxon>Pectinida</taxon>
        <taxon>Pectinoidea</taxon>
        <taxon>Pectinidae</taxon>
        <taxon>Mizuhopecten</taxon>
    </lineage>
</organism>
<evidence type="ECO:0000256" key="5">
    <source>
        <dbReference type="ARBA" id="ARBA00022490"/>
    </source>
</evidence>
<dbReference type="FunFam" id="1.25.10.10:FF:000116">
    <property type="entry name" value="importin-11 isoform X1"/>
    <property type="match status" value="1"/>
</dbReference>
<evidence type="ECO:0000256" key="4">
    <source>
        <dbReference type="ARBA" id="ARBA00022448"/>
    </source>
</evidence>
<keyword evidence="7" id="KW-0677">Repeat</keyword>
<dbReference type="PANTHER" id="PTHR10997">
    <property type="entry name" value="IMPORTIN-7, 8, 11"/>
    <property type="match status" value="1"/>
</dbReference>
<evidence type="ECO:0000256" key="12">
    <source>
        <dbReference type="ARBA" id="ARBA00072254"/>
    </source>
</evidence>
<dbReference type="EMBL" id="NEDP02001165">
    <property type="protein sequence ID" value="OWF54083.1"/>
    <property type="molecule type" value="Genomic_DNA"/>
</dbReference>